<dbReference type="PANTHER" id="PTHR34768">
    <property type="entry name" value="COILED-COIL DOMAIN-CONTAINING PROTEIN 89"/>
    <property type="match status" value="1"/>
</dbReference>
<dbReference type="PANTHER" id="PTHR34768:SF2">
    <property type="entry name" value="COILED-COIL DOMAIN CONTAINING 89"/>
    <property type="match status" value="1"/>
</dbReference>
<feature type="coiled-coil region" evidence="2">
    <location>
        <begin position="266"/>
        <end position="297"/>
    </location>
</feature>
<protein>
    <submittedName>
        <fullName evidence="3">Uncharacterized protein</fullName>
    </submittedName>
</protein>
<dbReference type="AlphaFoldDB" id="A0A7M5WVS4"/>
<dbReference type="OrthoDB" id="10020070at2759"/>
<proteinExistence type="predicted"/>
<evidence type="ECO:0000313" key="3">
    <source>
        <dbReference type="EnsemblMetazoa" id="CLYHEMP013917.1"/>
    </source>
</evidence>
<organism evidence="3 4">
    <name type="scientific">Clytia hemisphaerica</name>
    <dbReference type="NCBI Taxonomy" id="252671"/>
    <lineage>
        <taxon>Eukaryota</taxon>
        <taxon>Metazoa</taxon>
        <taxon>Cnidaria</taxon>
        <taxon>Hydrozoa</taxon>
        <taxon>Hydroidolina</taxon>
        <taxon>Leptothecata</taxon>
        <taxon>Obeliida</taxon>
        <taxon>Clytiidae</taxon>
        <taxon>Clytia</taxon>
    </lineage>
</organism>
<reference evidence="3" key="1">
    <citation type="submission" date="2021-01" db="UniProtKB">
        <authorList>
            <consortium name="EnsemblMetazoa"/>
        </authorList>
    </citation>
    <scope>IDENTIFICATION</scope>
</reference>
<feature type="coiled-coil region" evidence="2">
    <location>
        <begin position="42"/>
        <end position="238"/>
    </location>
</feature>
<evidence type="ECO:0000256" key="2">
    <source>
        <dbReference type="SAM" id="Coils"/>
    </source>
</evidence>
<evidence type="ECO:0000313" key="4">
    <source>
        <dbReference type="Proteomes" id="UP000594262"/>
    </source>
</evidence>
<accession>A0A7M5WVS4</accession>
<dbReference type="Proteomes" id="UP000594262">
    <property type="component" value="Unplaced"/>
</dbReference>
<evidence type="ECO:0000256" key="1">
    <source>
        <dbReference type="ARBA" id="ARBA00023054"/>
    </source>
</evidence>
<name>A0A7M5WVS4_9CNID</name>
<keyword evidence="4" id="KW-1185">Reference proteome</keyword>
<dbReference type="InterPro" id="IPR043450">
    <property type="entry name" value="CCDC89-like"/>
</dbReference>
<sequence>MSIRISEEPPKNKEEFLQSRIDQQVELICILKQRADEYLQKYLTNEEQVKTLRNDLEKTQNEHSSEVEKCKLLKRNISELEERWKKVKDQNGGLEQENVGLRNRCRELEENNEELNTQCEKLKVELEDIPGACAEKMRKLDEDLQQQLNQSQDVARKFQEKLSKRDEKLKILKDDLKNLSQEYSALKEKFEDSQNKSNENMKIREISEQMVSRLQQDLQTTRNDLDNAKRVLRDEQSRSSKERETLKKEYLALQQQLPSYVFEKERQSMKQDLNAYKDHAQKLLNREQELNAKLRRLSPKSFKK</sequence>
<dbReference type="EnsemblMetazoa" id="CLYHEMT013917.1">
    <property type="protein sequence ID" value="CLYHEMP013917.1"/>
    <property type="gene ID" value="CLYHEMG013917"/>
</dbReference>
<keyword evidence="1 2" id="KW-0175">Coiled coil</keyword>